<keyword evidence="2" id="KW-0472">Membrane</keyword>
<evidence type="ECO:0000313" key="4">
    <source>
        <dbReference type="EMBL" id="TQL57841.1"/>
    </source>
</evidence>
<proteinExistence type="predicted"/>
<dbReference type="Proteomes" id="UP000316196">
    <property type="component" value="Unassembled WGS sequence"/>
</dbReference>
<feature type="compositionally biased region" description="Acidic residues" evidence="1">
    <location>
        <begin position="95"/>
        <end position="108"/>
    </location>
</feature>
<name>A0A542ZC45_9ACTN</name>
<evidence type="ECO:0000313" key="5">
    <source>
        <dbReference type="Proteomes" id="UP000316196"/>
    </source>
</evidence>
<feature type="region of interest" description="Disordered" evidence="1">
    <location>
        <begin position="88"/>
        <end position="108"/>
    </location>
</feature>
<dbReference type="OrthoDB" id="3254327at2"/>
<keyword evidence="2" id="KW-1133">Transmembrane helix</keyword>
<accession>A0A542ZC45</accession>
<dbReference type="RefSeq" id="WP_142093669.1">
    <property type="nucleotide sequence ID" value="NZ_BAAAMD010000004.1"/>
</dbReference>
<dbReference type="EMBL" id="VFOR01000002">
    <property type="protein sequence ID" value="TQL57841.1"/>
    <property type="molecule type" value="Genomic_DNA"/>
</dbReference>
<feature type="domain" description="DUF4342" evidence="3">
    <location>
        <begin position="4"/>
        <end position="84"/>
    </location>
</feature>
<protein>
    <submittedName>
        <fullName evidence="4">Uncharacterized protein DUF4342</fullName>
    </submittedName>
</protein>
<dbReference type="AlphaFoldDB" id="A0A542ZC45"/>
<organism evidence="4 5">
    <name type="scientific">Propioniferax innocua</name>
    <dbReference type="NCBI Taxonomy" id="1753"/>
    <lineage>
        <taxon>Bacteria</taxon>
        <taxon>Bacillati</taxon>
        <taxon>Actinomycetota</taxon>
        <taxon>Actinomycetes</taxon>
        <taxon>Propionibacteriales</taxon>
        <taxon>Propionibacteriaceae</taxon>
        <taxon>Propioniferax</taxon>
    </lineage>
</organism>
<gene>
    <name evidence="4" type="ORF">FB460_1686</name>
</gene>
<feature type="transmembrane region" description="Helical" evidence="2">
    <location>
        <begin position="50"/>
        <end position="76"/>
    </location>
</feature>
<dbReference type="InterPro" id="IPR025642">
    <property type="entry name" value="DUF4342"/>
</dbReference>
<sequence length="108" mass="11353">MAEHKWTQRMEVAGEELVDQIKALFDDANAKRVVIRDQQNRELLAVPLTLGVAGGAITVLAAPILAAVAAIGGVVAKVRLDVERVDNPTIPGEAVDADQAAEEDGQSA</sequence>
<keyword evidence="2" id="KW-0812">Transmembrane</keyword>
<evidence type="ECO:0000256" key="2">
    <source>
        <dbReference type="SAM" id="Phobius"/>
    </source>
</evidence>
<dbReference type="Pfam" id="PF14242">
    <property type="entry name" value="DUF4342"/>
    <property type="match status" value="1"/>
</dbReference>
<comment type="caution">
    <text evidence="4">The sequence shown here is derived from an EMBL/GenBank/DDBJ whole genome shotgun (WGS) entry which is preliminary data.</text>
</comment>
<reference evidence="4 5" key="1">
    <citation type="submission" date="2019-06" db="EMBL/GenBank/DDBJ databases">
        <title>Sequencing the genomes of 1000 actinobacteria strains.</title>
        <authorList>
            <person name="Klenk H.-P."/>
        </authorList>
    </citation>
    <scope>NUCLEOTIDE SEQUENCE [LARGE SCALE GENOMIC DNA]</scope>
    <source>
        <strain evidence="4 5">DSM 8251</strain>
    </source>
</reference>
<evidence type="ECO:0000259" key="3">
    <source>
        <dbReference type="Pfam" id="PF14242"/>
    </source>
</evidence>
<keyword evidence="5" id="KW-1185">Reference proteome</keyword>
<evidence type="ECO:0000256" key="1">
    <source>
        <dbReference type="SAM" id="MobiDB-lite"/>
    </source>
</evidence>